<dbReference type="InterPro" id="IPR002035">
    <property type="entry name" value="VWF_A"/>
</dbReference>
<reference evidence="2" key="1">
    <citation type="submission" date="2015-06" db="UniProtKB">
        <authorList>
            <consortium name="EnsemblPlants"/>
        </authorList>
    </citation>
    <scope>IDENTIFICATION</scope>
</reference>
<dbReference type="Gene3D" id="3.40.50.410">
    <property type="entry name" value="von Willebrand factor, type A domain"/>
    <property type="match status" value="1"/>
</dbReference>
<sequence length="337" mass="36180">MSDAGKASAKLTVQSLFAGGGTDILKGLEKAAKELPRSGANFPAEASAKLTVQSLFAGGGTDILKGLEKAAKVLDSRRHKNVVAGVILLSDGQDNYLWRRSYRDLVPTSLRNSNNDGRSTAPIHTFGFGTDHDPAAMHAVAELTGGSYSFIENEAVVQDAFAQCIGGLLSVTAQQAWIAIACVHPEVRVRAVKSGRYKSRVLADGRAASVDVGELYADEERRFLLFVDVPRVVGAAADEAMTTSLVKVSCTYKDTTTGKSMEVAAEDAVVRRPLEVTVEEPSTEVEVERFRVEALEDIAAPQAAAERGETMRRLRGYWTCARRRRGAIWSATPGAGH</sequence>
<proteinExistence type="predicted"/>
<evidence type="ECO:0000313" key="2">
    <source>
        <dbReference type="EnsemblPlants" id="EMT15157"/>
    </source>
</evidence>
<dbReference type="PANTHER" id="PTHR10579:SF135">
    <property type="entry name" value="OS12G0203500 PROTEIN"/>
    <property type="match status" value="1"/>
</dbReference>
<organism evidence="2">
    <name type="scientific">Aegilops tauschii</name>
    <name type="common">Tausch's goatgrass</name>
    <name type="synonym">Aegilops squarrosa</name>
    <dbReference type="NCBI Taxonomy" id="37682"/>
    <lineage>
        <taxon>Eukaryota</taxon>
        <taxon>Viridiplantae</taxon>
        <taxon>Streptophyta</taxon>
        <taxon>Embryophyta</taxon>
        <taxon>Tracheophyta</taxon>
        <taxon>Spermatophyta</taxon>
        <taxon>Magnoliopsida</taxon>
        <taxon>Liliopsida</taxon>
        <taxon>Poales</taxon>
        <taxon>Poaceae</taxon>
        <taxon>BOP clade</taxon>
        <taxon>Pooideae</taxon>
        <taxon>Triticodae</taxon>
        <taxon>Triticeae</taxon>
        <taxon>Triticinae</taxon>
        <taxon>Aegilops</taxon>
    </lineage>
</organism>
<dbReference type="InterPro" id="IPR051266">
    <property type="entry name" value="CLCR"/>
</dbReference>
<dbReference type="InterPro" id="IPR036465">
    <property type="entry name" value="vWFA_dom_sf"/>
</dbReference>
<dbReference type="ExpressionAtlas" id="R7W441">
    <property type="expression patterns" value="baseline"/>
</dbReference>
<dbReference type="EnsemblPlants" id="EMT15157">
    <property type="protein sequence ID" value="EMT15157"/>
    <property type="gene ID" value="F775_11546"/>
</dbReference>
<dbReference type="Pfam" id="PF13768">
    <property type="entry name" value="VWA_3"/>
    <property type="match status" value="1"/>
</dbReference>
<dbReference type="AlphaFoldDB" id="R7W441"/>
<feature type="domain" description="VWFA" evidence="1">
    <location>
        <begin position="51"/>
        <end position="150"/>
    </location>
</feature>
<evidence type="ECO:0000259" key="1">
    <source>
        <dbReference type="Pfam" id="PF13768"/>
    </source>
</evidence>
<accession>R7W441</accession>
<name>R7W441_AEGTA</name>
<dbReference type="SUPFAM" id="SSF53300">
    <property type="entry name" value="vWA-like"/>
    <property type="match status" value="1"/>
</dbReference>
<protein>
    <recommendedName>
        <fullName evidence="1">VWFA domain-containing protein</fullName>
    </recommendedName>
</protein>
<dbReference type="PANTHER" id="PTHR10579">
    <property type="entry name" value="CALCIUM-ACTIVATED CHLORIDE CHANNEL REGULATOR"/>
    <property type="match status" value="1"/>
</dbReference>